<protein>
    <recommendedName>
        <fullName evidence="4">LppX_LprAFG lipoprotein</fullName>
    </recommendedName>
</protein>
<dbReference type="RefSeq" id="WP_378055496.1">
    <property type="nucleotide sequence ID" value="NZ_JBHSIS010000003.1"/>
</dbReference>
<feature type="chain" id="PRO_5045535043" description="LppX_LprAFG lipoprotein" evidence="1">
    <location>
        <begin position="22"/>
        <end position="279"/>
    </location>
</feature>
<keyword evidence="1" id="KW-0732">Signal</keyword>
<evidence type="ECO:0000256" key="1">
    <source>
        <dbReference type="SAM" id="SignalP"/>
    </source>
</evidence>
<dbReference type="SUPFAM" id="SSF89392">
    <property type="entry name" value="Prokaryotic lipoproteins and lipoprotein localization factors"/>
    <property type="match status" value="1"/>
</dbReference>
<keyword evidence="3" id="KW-1185">Reference proteome</keyword>
<proteinExistence type="predicted"/>
<evidence type="ECO:0008006" key="4">
    <source>
        <dbReference type="Google" id="ProtNLM"/>
    </source>
</evidence>
<evidence type="ECO:0000313" key="3">
    <source>
        <dbReference type="Proteomes" id="UP001595859"/>
    </source>
</evidence>
<evidence type="ECO:0000313" key="2">
    <source>
        <dbReference type="EMBL" id="MFC4853548.1"/>
    </source>
</evidence>
<dbReference type="PROSITE" id="PS51257">
    <property type="entry name" value="PROKAR_LIPOPROTEIN"/>
    <property type="match status" value="1"/>
</dbReference>
<gene>
    <name evidence="2" type="ORF">ACFPCV_08520</name>
</gene>
<feature type="signal peptide" evidence="1">
    <location>
        <begin position="1"/>
        <end position="21"/>
    </location>
</feature>
<accession>A0ABV9RYA6</accession>
<comment type="caution">
    <text evidence="2">The sequence shown here is derived from an EMBL/GenBank/DDBJ whole genome shotgun (WGS) entry which is preliminary data.</text>
</comment>
<dbReference type="Proteomes" id="UP001595859">
    <property type="component" value="Unassembled WGS sequence"/>
</dbReference>
<name>A0ABV9RYA6_9PSEU</name>
<dbReference type="Gene3D" id="2.50.20.20">
    <property type="match status" value="1"/>
</dbReference>
<dbReference type="InterPro" id="IPR029046">
    <property type="entry name" value="LolA/LolB/LppX"/>
</dbReference>
<reference evidence="3" key="1">
    <citation type="journal article" date="2019" name="Int. J. Syst. Evol. Microbiol.">
        <title>The Global Catalogue of Microorganisms (GCM) 10K type strain sequencing project: providing services to taxonomists for standard genome sequencing and annotation.</title>
        <authorList>
            <consortium name="The Broad Institute Genomics Platform"/>
            <consortium name="The Broad Institute Genome Sequencing Center for Infectious Disease"/>
            <person name="Wu L."/>
            <person name="Ma J."/>
        </authorList>
    </citation>
    <scope>NUCLEOTIDE SEQUENCE [LARGE SCALE GENOMIC DNA]</scope>
    <source>
        <strain evidence="3">ZS-22-S1</strain>
    </source>
</reference>
<organism evidence="2 3">
    <name type="scientific">Actinophytocola glycyrrhizae</name>
    <dbReference type="NCBI Taxonomy" id="2044873"/>
    <lineage>
        <taxon>Bacteria</taxon>
        <taxon>Bacillati</taxon>
        <taxon>Actinomycetota</taxon>
        <taxon>Actinomycetes</taxon>
        <taxon>Pseudonocardiales</taxon>
        <taxon>Pseudonocardiaceae</taxon>
    </lineage>
</organism>
<dbReference type="EMBL" id="JBHSIS010000003">
    <property type="protein sequence ID" value="MFC4853548.1"/>
    <property type="molecule type" value="Genomic_DNA"/>
</dbReference>
<sequence>MRKAGIALSAFALAMTLGACGDNGGSEGAASNSGGNSGGNGGSVAAASLADLAKSIGEQTSETNTAHMKITADAAGQKLSGEGDLRMSGEDAAMSMDMTTPEGTISMVLVDKVFYIKLPQELEPGKSWVKIDSNDDNPLAQALGGMTDQMSKNADPRATLEQFEKAGEITDTKEEELDGKQTTHYSITVDVEKLAANQEDPQMKSAMDQAIEAGLKDFPVEVWIDEEDLPVRITLDMPTPNPATGKTEAVKMQIDYTDWGKQVDITAPPAGEVAELPSS</sequence>